<evidence type="ECO:0000313" key="2">
    <source>
        <dbReference type="Proteomes" id="UP000315947"/>
    </source>
</evidence>
<gene>
    <name evidence="1" type="ORF">FM037_00610</name>
</gene>
<dbReference type="InterPro" id="IPR036412">
    <property type="entry name" value="HAD-like_sf"/>
</dbReference>
<dbReference type="SUPFAM" id="SSF56784">
    <property type="entry name" value="HAD-like"/>
    <property type="match status" value="1"/>
</dbReference>
<organism evidence="1 2">
    <name type="scientific">Shewanella psychropiezotolerans</name>
    <dbReference type="NCBI Taxonomy" id="2593655"/>
    <lineage>
        <taxon>Bacteria</taxon>
        <taxon>Pseudomonadati</taxon>
        <taxon>Pseudomonadota</taxon>
        <taxon>Gammaproteobacteria</taxon>
        <taxon>Alteromonadales</taxon>
        <taxon>Shewanellaceae</taxon>
        <taxon>Shewanella</taxon>
    </lineage>
</organism>
<reference evidence="1 2" key="1">
    <citation type="submission" date="2019-07" db="EMBL/GenBank/DDBJ databases">
        <title>Shewanella sp. YLB-06 whole genomic sequence.</title>
        <authorList>
            <person name="Yu L."/>
        </authorList>
    </citation>
    <scope>NUCLEOTIDE SEQUENCE [LARGE SCALE GENOMIC DNA]</scope>
    <source>
        <strain evidence="1 2">YLB-06</strain>
    </source>
</reference>
<name>A0ABX5X558_9GAMM</name>
<dbReference type="SUPFAM" id="SSF53448">
    <property type="entry name" value="Nucleotide-diphospho-sugar transferases"/>
    <property type="match status" value="1"/>
</dbReference>
<evidence type="ECO:0000313" key="1">
    <source>
        <dbReference type="EMBL" id="QDO86483.1"/>
    </source>
</evidence>
<proteinExistence type="predicted"/>
<keyword evidence="2" id="KW-1185">Reference proteome</keyword>
<dbReference type="InterPro" id="IPR029044">
    <property type="entry name" value="Nucleotide-diphossugar_trans"/>
</dbReference>
<dbReference type="EMBL" id="CP041614">
    <property type="protein sequence ID" value="QDO86483.1"/>
    <property type="molecule type" value="Genomic_DNA"/>
</dbReference>
<protein>
    <submittedName>
        <fullName evidence="1">Uncharacterized protein</fullName>
    </submittedName>
</protein>
<dbReference type="Gene3D" id="3.40.50.1000">
    <property type="entry name" value="HAD superfamily/HAD-like"/>
    <property type="match status" value="1"/>
</dbReference>
<dbReference type="Gene3D" id="3.90.550.10">
    <property type="entry name" value="Spore Coat Polysaccharide Biosynthesis Protein SpsA, Chain A"/>
    <property type="match status" value="1"/>
</dbReference>
<dbReference type="Pfam" id="PF08282">
    <property type="entry name" value="Hydrolase_3"/>
    <property type="match status" value="1"/>
</dbReference>
<dbReference type="InterPro" id="IPR023214">
    <property type="entry name" value="HAD_sf"/>
</dbReference>
<sequence>MNLLIPIAGQSSRFPDMKPKWMLTHPMGYMMVVEAIKGINFEEFDHIYFIGLKSHELQFNVKQALLEQLDEIGILEKSELILLENTTNSQPETIYAGIKQAKIKGQIIIKDSDNFFKLPSVKGNAVAVSDLNEYSKINASNKSYVELNEHGLIDNIVEKKVVSSQFCVGAYAFEHASEFCEYFERLENDDLYISDIIFSMILDSKQFSVLKVSEYCDWGTIKEWNEYKAQYFTLFIDLDGTLVKNSGQYSTPKWGETEALSDNVQAINRLHETGKVEVIITTSRKPSFKKQTLAQLSRIGLQFDQIIYGLVHGKRIVINDYAKTNPYKSCDAINLKRDSQDLKDKLEGTIGFML</sequence>
<dbReference type="Proteomes" id="UP000315947">
    <property type="component" value="Chromosome"/>
</dbReference>
<accession>A0ABX5X558</accession>